<comment type="caution">
    <text evidence="3">The sequence shown here is derived from an EMBL/GenBank/DDBJ whole genome shotgun (WGS) entry which is preliminary data.</text>
</comment>
<protein>
    <recommendedName>
        <fullName evidence="2">DUF4817 domain-containing protein</fullName>
    </recommendedName>
</protein>
<feature type="compositionally biased region" description="Basic and acidic residues" evidence="1">
    <location>
        <begin position="62"/>
        <end position="72"/>
    </location>
</feature>
<feature type="compositionally biased region" description="Basic and acidic residues" evidence="1">
    <location>
        <begin position="229"/>
        <end position="238"/>
    </location>
</feature>
<reference evidence="3 4" key="1">
    <citation type="journal article" date="2022" name="Allergy">
        <title>Genome assembly and annotation of Periplaneta americana reveal a comprehensive cockroach allergen profile.</title>
        <authorList>
            <person name="Wang L."/>
            <person name="Xiong Q."/>
            <person name="Saelim N."/>
            <person name="Wang L."/>
            <person name="Nong W."/>
            <person name="Wan A.T."/>
            <person name="Shi M."/>
            <person name="Liu X."/>
            <person name="Cao Q."/>
            <person name="Hui J.H.L."/>
            <person name="Sookrung N."/>
            <person name="Leung T.F."/>
            <person name="Tungtrongchitr A."/>
            <person name="Tsui S.K.W."/>
        </authorList>
    </citation>
    <scope>NUCLEOTIDE SEQUENCE [LARGE SCALE GENOMIC DNA]</scope>
    <source>
        <strain evidence="3">PWHHKU_190912</strain>
    </source>
</reference>
<sequence length="310" mass="34438">MIYSIEQRLFMYDSYIKHKSFVECRIAFIRKYPGVPVPSKSLVRNLVAKFRATGSVLDDTEEVGKNGELKGPDHKKKTTTTTQSSNKPVSTRPSRASSQRALTLLKLASQDEMGSEEEDEPSDMEAENDDGSQFTFVEVKHEAEDNVDKSDEEDNISDSESSDEAEPPVKDEPLSTSSDESSDSENEQDGVAFSCVKVKFEGEDSVSAEEVDGTSNGVRKLAHPHKVHVKEEPEELKNFELSGTEEESTVLPTEVVTVKQEVEEKETAEEVGQEKDTHEVSVNCQKTALNLKSDTNNASLMRHLNKEIMG</sequence>
<keyword evidence="4" id="KW-1185">Reference proteome</keyword>
<evidence type="ECO:0000313" key="3">
    <source>
        <dbReference type="EMBL" id="KAJ4448854.1"/>
    </source>
</evidence>
<feature type="compositionally biased region" description="Polar residues" evidence="1">
    <location>
        <begin position="83"/>
        <end position="101"/>
    </location>
</feature>
<feature type="compositionally biased region" description="Basic and acidic residues" evidence="1">
    <location>
        <begin position="138"/>
        <end position="149"/>
    </location>
</feature>
<organism evidence="3 4">
    <name type="scientific">Periplaneta americana</name>
    <name type="common">American cockroach</name>
    <name type="synonym">Blatta americana</name>
    <dbReference type="NCBI Taxonomy" id="6978"/>
    <lineage>
        <taxon>Eukaryota</taxon>
        <taxon>Metazoa</taxon>
        <taxon>Ecdysozoa</taxon>
        <taxon>Arthropoda</taxon>
        <taxon>Hexapoda</taxon>
        <taxon>Insecta</taxon>
        <taxon>Pterygota</taxon>
        <taxon>Neoptera</taxon>
        <taxon>Polyneoptera</taxon>
        <taxon>Dictyoptera</taxon>
        <taxon>Blattodea</taxon>
        <taxon>Blattoidea</taxon>
        <taxon>Blattidae</taxon>
        <taxon>Blattinae</taxon>
        <taxon>Periplaneta</taxon>
    </lineage>
</organism>
<evidence type="ECO:0000259" key="2">
    <source>
        <dbReference type="Pfam" id="PF16087"/>
    </source>
</evidence>
<gene>
    <name evidence="3" type="ORF">ANN_00245</name>
</gene>
<evidence type="ECO:0000313" key="4">
    <source>
        <dbReference type="Proteomes" id="UP001148838"/>
    </source>
</evidence>
<name>A0ABQ8TQB0_PERAM</name>
<evidence type="ECO:0000256" key="1">
    <source>
        <dbReference type="SAM" id="MobiDB-lite"/>
    </source>
</evidence>
<feature type="domain" description="DUF4817" evidence="2">
    <location>
        <begin position="4"/>
        <end position="56"/>
    </location>
</feature>
<dbReference type="InterPro" id="IPR032135">
    <property type="entry name" value="DUF4817"/>
</dbReference>
<feature type="compositionally biased region" description="Acidic residues" evidence="1">
    <location>
        <begin position="113"/>
        <end position="130"/>
    </location>
</feature>
<dbReference type="Proteomes" id="UP001148838">
    <property type="component" value="Unassembled WGS sequence"/>
</dbReference>
<dbReference type="Pfam" id="PF16087">
    <property type="entry name" value="DUF4817"/>
    <property type="match status" value="1"/>
</dbReference>
<feature type="compositionally biased region" description="Acidic residues" evidence="1">
    <location>
        <begin position="150"/>
        <end position="166"/>
    </location>
</feature>
<accession>A0ABQ8TQB0</accession>
<feature type="compositionally biased region" description="Acidic residues" evidence="1">
    <location>
        <begin position="203"/>
        <end position="212"/>
    </location>
</feature>
<dbReference type="EMBL" id="JAJSOF020000003">
    <property type="protein sequence ID" value="KAJ4448854.1"/>
    <property type="molecule type" value="Genomic_DNA"/>
</dbReference>
<feature type="region of interest" description="Disordered" evidence="1">
    <location>
        <begin position="61"/>
        <end position="250"/>
    </location>
</feature>
<proteinExistence type="predicted"/>